<comment type="caution">
    <text evidence="2">The sequence shown here is derived from an EMBL/GenBank/DDBJ whole genome shotgun (WGS) entry which is preliminary data.</text>
</comment>
<name>A0AAD4QN99_9AGAM</name>
<feature type="region of interest" description="Disordered" evidence="1">
    <location>
        <begin position="1"/>
        <end position="20"/>
    </location>
</feature>
<protein>
    <recommendedName>
        <fullName evidence="4">Acetoacetate decarboxylase</fullName>
    </recommendedName>
</protein>
<dbReference type="Gene3D" id="2.40.400.10">
    <property type="entry name" value="Acetoacetate decarboxylase-like"/>
    <property type="match status" value="1"/>
</dbReference>
<dbReference type="PANTHER" id="PTHR40518">
    <property type="entry name" value="ACETOACETATE DECARBOXYLASE"/>
    <property type="match status" value="1"/>
</dbReference>
<keyword evidence="3" id="KW-1185">Reference proteome</keyword>
<proteinExistence type="predicted"/>
<evidence type="ECO:0000313" key="2">
    <source>
        <dbReference type="EMBL" id="KAI0300434.1"/>
    </source>
</evidence>
<dbReference type="InterPro" id="IPR023375">
    <property type="entry name" value="ADC_dom_sf"/>
</dbReference>
<reference evidence="2" key="1">
    <citation type="journal article" date="2022" name="New Phytol.">
        <title>Evolutionary transition to the ectomycorrhizal habit in the genomes of a hyperdiverse lineage of mushroom-forming fungi.</title>
        <authorList>
            <person name="Looney B."/>
            <person name="Miyauchi S."/>
            <person name="Morin E."/>
            <person name="Drula E."/>
            <person name="Courty P.E."/>
            <person name="Kohler A."/>
            <person name="Kuo A."/>
            <person name="LaButti K."/>
            <person name="Pangilinan J."/>
            <person name="Lipzen A."/>
            <person name="Riley R."/>
            <person name="Andreopoulos W."/>
            <person name="He G."/>
            <person name="Johnson J."/>
            <person name="Nolan M."/>
            <person name="Tritt A."/>
            <person name="Barry K.W."/>
            <person name="Grigoriev I.V."/>
            <person name="Nagy L.G."/>
            <person name="Hibbett D."/>
            <person name="Henrissat B."/>
            <person name="Matheny P.B."/>
            <person name="Labbe J."/>
            <person name="Martin F.M."/>
        </authorList>
    </citation>
    <scope>NUCLEOTIDE SEQUENCE</scope>
    <source>
        <strain evidence="2">BPL690</strain>
    </source>
</reference>
<dbReference type="Proteomes" id="UP001203297">
    <property type="component" value="Unassembled WGS sequence"/>
</dbReference>
<evidence type="ECO:0008006" key="4">
    <source>
        <dbReference type="Google" id="ProtNLM"/>
    </source>
</evidence>
<dbReference type="EMBL" id="WTXG01000018">
    <property type="protein sequence ID" value="KAI0300434.1"/>
    <property type="molecule type" value="Genomic_DNA"/>
</dbReference>
<accession>A0AAD4QN99</accession>
<dbReference type="SUPFAM" id="SSF160104">
    <property type="entry name" value="Acetoacetate decarboxylase-like"/>
    <property type="match status" value="1"/>
</dbReference>
<evidence type="ECO:0000313" key="3">
    <source>
        <dbReference type="Proteomes" id="UP001203297"/>
    </source>
</evidence>
<sequence>MSRSHSPSSDPIPPANVSSAPPPWRLRTKLYVFATPLKPVNREDPILQGLPPGSYNPSETLHPSALAPVNGSPQWEGGLMTAVLVRYEDSPVGPYDELIMVVNGFANPHAKGTTGRITNIYVSTRQSVWNGRINWNIQKHLARFEFTPTGPMSSIFKAFLPDGEIPFFAARVTDSHIPGIPIPSLFMNPFMRIVQPPLLAGLPADIQVESHDESWLSITPLYRGKWRLAYIQPVEGGPESFGDGLQFPKFKPFWIGVKFTGEILFPDGKKVTRKAE</sequence>
<gene>
    <name evidence="2" type="ORF">B0F90DRAFT_1629790</name>
</gene>
<feature type="compositionally biased region" description="Pro residues" evidence="1">
    <location>
        <begin position="10"/>
        <end position="20"/>
    </location>
</feature>
<evidence type="ECO:0000256" key="1">
    <source>
        <dbReference type="SAM" id="MobiDB-lite"/>
    </source>
</evidence>
<dbReference type="PANTHER" id="PTHR40518:SF1">
    <property type="entry name" value="ACETOACETATE DECARBOXYLASE"/>
    <property type="match status" value="1"/>
</dbReference>
<organism evidence="2 3">
    <name type="scientific">Multifurca ochricompacta</name>
    <dbReference type="NCBI Taxonomy" id="376703"/>
    <lineage>
        <taxon>Eukaryota</taxon>
        <taxon>Fungi</taxon>
        <taxon>Dikarya</taxon>
        <taxon>Basidiomycota</taxon>
        <taxon>Agaricomycotina</taxon>
        <taxon>Agaricomycetes</taxon>
        <taxon>Russulales</taxon>
        <taxon>Russulaceae</taxon>
        <taxon>Multifurca</taxon>
    </lineage>
</organism>
<dbReference type="AlphaFoldDB" id="A0AAD4QN99"/>